<dbReference type="HOGENOM" id="CLU_080658_0_0_5"/>
<dbReference type="AlphaFoldDB" id="A0A0A7PSG7"/>
<keyword evidence="3" id="KW-1185">Reference proteome</keyword>
<evidence type="ECO:0000313" key="2">
    <source>
        <dbReference type="EMBL" id="AJA10977.1"/>
    </source>
</evidence>
<dbReference type="EMBL" id="CP009122">
    <property type="protein sequence ID" value="AJA10977.1"/>
    <property type="molecule type" value="Genomic_DNA"/>
</dbReference>
<protein>
    <recommendedName>
        <fullName evidence="1">DUF218 domain-containing protein</fullName>
    </recommendedName>
</protein>
<feature type="domain" description="DUF218" evidence="1">
    <location>
        <begin position="34"/>
        <end position="162"/>
    </location>
</feature>
<dbReference type="KEGG" id="sphk:SKP52_20565"/>
<accession>A0A0A7PSG7</accession>
<evidence type="ECO:0000259" key="1">
    <source>
        <dbReference type="Pfam" id="PF02698"/>
    </source>
</evidence>
<sequence>MIKRLISLMFLAWVLGFAWFALLLPLPAPAQKTDAIVVLTGGPGRIDRALERLEAGDAKRLLISGVAREVKPRELAVTYKRPMKLFDCCIALGFEAEDTRSNATEVATWVERRKYKSIRLITTDWHMRRAEYEIGRAVGDKVTILPDAVRSQPNFATLFREYHKYLAGLAGGLLGL</sequence>
<gene>
    <name evidence="2" type="ORF">SKP52_20565</name>
</gene>
<dbReference type="CDD" id="cd06259">
    <property type="entry name" value="YdcF-like"/>
    <property type="match status" value="1"/>
</dbReference>
<dbReference type="STRING" id="1515612.SKP52_20565"/>
<name>A0A0A7PSG7_9SPHN</name>
<proteinExistence type="predicted"/>
<dbReference type="Proteomes" id="UP000030907">
    <property type="component" value="Chromosome"/>
</dbReference>
<evidence type="ECO:0000313" key="3">
    <source>
        <dbReference type="Proteomes" id="UP000030907"/>
    </source>
</evidence>
<dbReference type="InterPro" id="IPR003848">
    <property type="entry name" value="DUF218"/>
</dbReference>
<reference evidence="2 3" key="1">
    <citation type="journal article" date="2015" name="Int. J. Syst. Evol. Microbiol.">
        <title>Description of Sphingopyxis fribergensis sp. nov. - a soil bacterium with the ability to degrade styrene and phenylacetic acid.</title>
        <authorList>
            <person name="Oelschlagel M."/>
            <person name="Ruckert C."/>
            <person name="Kalinowski J."/>
            <person name="Schmidt G."/>
            <person name="Schlomann M."/>
            <person name="Tischler D."/>
        </authorList>
    </citation>
    <scope>NUCLEOTIDE SEQUENCE [LARGE SCALE GENOMIC DNA]</scope>
    <source>
        <strain evidence="2 3">Kp5.2</strain>
    </source>
</reference>
<dbReference type="OrthoDB" id="9812311at2"/>
<organism evidence="2 3">
    <name type="scientific">Sphingopyxis fribergensis</name>
    <dbReference type="NCBI Taxonomy" id="1515612"/>
    <lineage>
        <taxon>Bacteria</taxon>
        <taxon>Pseudomonadati</taxon>
        <taxon>Pseudomonadota</taxon>
        <taxon>Alphaproteobacteria</taxon>
        <taxon>Sphingomonadales</taxon>
        <taxon>Sphingomonadaceae</taxon>
        <taxon>Sphingopyxis</taxon>
    </lineage>
</organism>
<dbReference type="RefSeq" id="WP_039578081.1">
    <property type="nucleotide sequence ID" value="NZ_CP009122.1"/>
</dbReference>
<dbReference type="Pfam" id="PF02698">
    <property type="entry name" value="DUF218"/>
    <property type="match status" value="1"/>
</dbReference>